<proteinExistence type="predicted"/>
<comment type="caution">
    <text evidence="1">The sequence shown here is derived from an EMBL/GenBank/DDBJ whole genome shotgun (WGS) entry which is preliminary data.</text>
</comment>
<dbReference type="InterPro" id="IPR015315">
    <property type="entry name" value="DUF1963"/>
</dbReference>
<protein>
    <submittedName>
        <fullName evidence="1">Uncharacterized protein YwqG</fullName>
    </submittedName>
</protein>
<keyword evidence="2" id="KW-1185">Reference proteome</keyword>
<gene>
    <name evidence="1" type="ORF">BKA08_003235</name>
</gene>
<dbReference type="RefSeq" id="WP_179616520.1">
    <property type="nucleotide sequence ID" value="NZ_CP059163.1"/>
</dbReference>
<dbReference type="PANTHER" id="PTHR36436">
    <property type="entry name" value="SLL5081 PROTEIN"/>
    <property type="match status" value="1"/>
</dbReference>
<sequence length="282" mass="30266">MGYAEALDALVEAAPPGSGVRSLLRPCAAGLVSEDTERTGVLRRRTPVAPPVTGSYVGGHPFLPDDAEWPRDPDEWPMHFVLQVAFADVPALPGFPREGLLQMFVRDDSTHGLTFDDTAGTRGLLCRWYDAAALARPVEVTSTTPVFTSDDSPLADPQHPVALEFTSIWSLPLGWENLADDVAAAPEAFAALEELLETREDLVEALEQAVAEHGRWSGVHVGGWPSFVQGAPDVPAYGSSQLLVGMAGGLFEWGDVGNAHLFGDPEALAAGDVSRLWWEWAS</sequence>
<organism evidence="1 2">
    <name type="scientific">Nocardioides marinisabuli</name>
    <dbReference type="NCBI Taxonomy" id="419476"/>
    <lineage>
        <taxon>Bacteria</taxon>
        <taxon>Bacillati</taxon>
        <taxon>Actinomycetota</taxon>
        <taxon>Actinomycetes</taxon>
        <taxon>Propionibacteriales</taxon>
        <taxon>Nocardioidaceae</taxon>
        <taxon>Nocardioides</taxon>
    </lineage>
</organism>
<evidence type="ECO:0000313" key="2">
    <source>
        <dbReference type="Proteomes" id="UP000516957"/>
    </source>
</evidence>
<reference evidence="1 2" key="1">
    <citation type="submission" date="2020-07" db="EMBL/GenBank/DDBJ databases">
        <title>Sequencing the genomes of 1000 actinobacteria strains.</title>
        <authorList>
            <person name="Klenk H.-P."/>
        </authorList>
    </citation>
    <scope>NUCLEOTIDE SEQUENCE [LARGE SCALE GENOMIC DNA]</scope>
    <source>
        <strain evidence="1 2">DSM 18965</strain>
    </source>
</reference>
<accession>A0A7Y9F3Q9</accession>
<dbReference type="EMBL" id="JACCBE010000001">
    <property type="protein sequence ID" value="NYD58997.1"/>
    <property type="molecule type" value="Genomic_DNA"/>
</dbReference>
<dbReference type="PANTHER" id="PTHR36436:SF6">
    <property type="entry name" value="SLL5081 PROTEIN"/>
    <property type="match status" value="1"/>
</dbReference>
<dbReference type="SUPFAM" id="SSF103032">
    <property type="entry name" value="Hypothetical protein YwqG"/>
    <property type="match status" value="1"/>
</dbReference>
<evidence type="ECO:0000313" key="1">
    <source>
        <dbReference type="EMBL" id="NYD58997.1"/>
    </source>
</evidence>
<dbReference type="Gene3D" id="2.30.320.10">
    <property type="entry name" value="YwqG-like"/>
    <property type="match status" value="1"/>
</dbReference>
<dbReference type="InterPro" id="IPR035948">
    <property type="entry name" value="YwqG-like_sf"/>
</dbReference>
<dbReference type="Proteomes" id="UP000516957">
    <property type="component" value="Unassembled WGS sequence"/>
</dbReference>
<dbReference type="Pfam" id="PF09234">
    <property type="entry name" value="DUF1963"/>
    <property type="match status" value="1"/>
</dbReference>
<dbReference type="AlphaFoldDB" id="A0A7Y9F3Q9"/>
<name>A0A7Y9F3Q9_9ACTN</name>